<dbReference type="PANTHER" id="PTHR10366">
    <property type="entry name" value="NAD DEPENDENT EPIMERASE/DEHYDRATASE"/>
    <property type="match status" value="1"/>
</dbReference>
<dbReference type="InterPro" id="IPR001509">
    <property type="entry name" value="Epimerase_deHydtase"/>
</dbReference>
<feature type="domain" description="NAD-dependent epimerase/dehydratase" evidence="10">
    <location>
        <begin position="9"/>
        <end position="248"/>
    </location>
</feature>
<dbReference type="FunFam" id="3.40.50.720:FF:000085">
    <property type="entry name" value="Dihydroflavonol reductase"/>
    <property type="match status" value="1"/>
</dbReference>
<evidence type="ECO:0000256" key="5">
    <source>
        <dbReference type="ARBA" id="ARBA00039057"/>
    </source>
</evidence>
<feature type="transmembrane region" description="Helical" evidence="9">
    <location>
        <begin position="385"/>
        <end position="406"/>
    </location>
</feature>
<dbReference type="Gene3D" id="3.40.50.720">
    <property type="entry name" value="NAD(P)-binding Rossmann-like Domain"/>
    <property type="match status" value="1"/>
</dbReference>
<keyword evidence="9" id="KW-1133">Transmembrane helix</keyword>
<keyword evidence="9" id="KW-0812">Transmembrane</keyword>
<dbReference type="OrthoDB" id="2735536at2759"/>
<evidence type="ECO:0000256" key="3">
    <source>
        <dbReference type="ARBA" id="ARBA00023445"/>
    </source>
</evidence>
<keyword evidence="1" id="KW-0560">Oxidoreductase</keyword>
<dbReference type="EnsemblPlants" id="OB01G33170.1">
    <property type="protein sequence ID" value="OB01G33170.1"/>
    <property type="gene ID" value="OB01G33170"/>
</dbReference>
<evidence type="ECO:0000256" key="2">
    <source>
        <dbReference type="ARBA" id="ARBA00023241"/>
    </source>
</evidence>
<dbReference type="SUPFAM" id="SSF51735">
    <property type="entry name" value="NAD(P)-binding Rossmann-fold domains"/>
    <property type="match status" value="1"/>
</dbReference>
<dbReference type="PANTHER" id="PTHR10366:SF564">
    <property type="entry name" value="STEROL-4-ALPHA-CARBOXYLATE 3-DEHYDROGENASE, DECARBOXYLATING"/>
    <property type="match status" value="1"/>
</dbReference>
<dbReference type="eggNOG" id="KOG1502">
    <property type="taxonomic scope" value="Eukaryota"/>
</dbReference>
<evidence type="ECO:0000256" key="1">
    <source>
        <dbReference type="ARBA" id="ARBA00023002"/>
    </source>
</evidence>
<dbReference type="GO" id="GO:0009813">
    <property type="term" value="P:flavonoid biosynthetic process"/>
    <property type="evidence" value="ECO:0007669"/>
    <property type="project" value="UniProtKB-KW"/>
</dbReference>
<dbReference type="OMA" id="ETCWSDV"/>
<dbReference type="InterPro" id="IPR036291">
    <property type="entry name" value="NAD(P)-bd_dom_sf"/>
</dbReference>
<evidence type="ECO:0000256" key="4">
    <source>
        <dbReference type="ARBA" id="ARBA00039055"/>
    </source>
</evidence>
<dbReference type="Proteomes" id="UP000006038">
    <property type="component" value="Chromosome 1"/>
</dbReference>
<evidence type="ECO:0000256" key="6">
    <source>
        <dbReference type="ARBA" id="ARBA00042087"/>
    </source>
</evidence>
<gene>
    <name evidence="11" type="primary">LOC102721875</name>
</gene>
<dbReference type="GO" id="GO:0047890">
    <property type="term" value="F:flavanone 4-reductase activity"/>
    <property type="evidence" value="ECO:0007669"/>
    <property type="project" value="UniProtKB-EC"/>
</dbReference>
<evidence type="ECO:0000256" key="7">
    <source>
        <dbReference type="ARBA" id="ARBA00048870"/>
    </source>
</evidence>
<dbReference type="InterPro" id="IPR050425">
    <property type="entry name" value="NAD(P)_dehydrat-like"/>
</dbReference>
<dbReference type="STRING" id="4533.J3L261"/>
<evidence type="ECO:0000256" key="9">
    <source>
        <dbReference type="SAM" id="Phobius"/>
    </source>
</evidence>
<keyword evidence="12" id="KW-1185">Reference proteome</keyword>
<dbReference type="AlphaFoldDB" id="J3L261"/>
<organism evidence="11">
    <name type="scientific">Oryza brachyantha</name>
    <name type="common">malo sina</name>
    <dbReference type="NCBI Taxonomy" id="4533"/>
    <lineage>
        <taxon>Eukaryota</taxon>
        <taxon>Viridiplantae</taxon>
        <taxon>Streptophyta</taxon>
        <taxon>Embryophyta</taxon>
        <taxon>Tracheophyta</taxon>
        <taxon>Spermatophyta</taxon>
        <taxon>Magnoliopsida</taxon>
        <taxon>Liliopsida</taxon>
        <taxon>Poales</taxon>
        <taxon>Poaceae</taxon>
        <taxon>BOP clade</taxon>
        <taxon>Oryzoideae</taxon>
        <taxon>Oryzeae</taxon>
        <taxon>Oryzinae</taxon>
        <taxon>Oryza</taxon>
    </lineage>
</organism>
<protein>
    <recommendedName>
        <fullName evidence="6">Flavanone 4-reductase</fullName>
        <ecNumber evidence="5">1.1.1.219</ecNumber>
        <ecNumber evidence="4">1.1.1.234</ecNumber>
    </recommendedName>
</protein>
<evidence type="ECO:0000313" key="11">
    <source>
        <dbReference type="EnsemblPlants" id="OB01G33170.1"/>
    </source>
</evidence>
<accession>J3L261</accession>
<dbReference type="Gramene" id="OB01G33170.1">
    <property type="protein sequence ID" value="OB01G33170.1"/>
    <property type="gene ID" value="OB01G33170"/>
</dbReference>
<comment type="similarity">
    <text evidence="3">Belongs to the NAD(P)-dependent epimerase/dehydratase family. Dihydroflavonol-4-reductase subfamily.</text>
</comment>
<proteinExistence type="inferred from homology"/>
<dbReference type="GeneID" id="102721875"/>
<name>J3L261_ORYBR</name>
<dbReference type="KEGG" id="obr:102721875"/>
<reference evidence="11" key="1">
    <citation type="journal article" date="2013" name="Nat. Commun.">
        <title>Whole-genome sequencing of Oryza brachyantha reveals mechanisms underlying Oryza genome evolution.</title>
        <authorList>
            <person name="Chen J."/>
            <person name="Huang Q."/>
            <person name="Gao D."/>
            <person name="Wang J."/>
            <person name="Lang Y."/>
            <person name="Liu T."/>
            <person name="Li B."/>
            <person name="Bai Z."/>
            <person name="Luis Goicoechea J."/>
            <person name="Liang C."/>
            <person name="Chen C."/>
            <person name="Zhang W."/>
            <person name="Sun S."/>
            <person name="Liao Y."/>
            <person name="Zhang X."/>
            <person name="Yang L."/>
            <person name="Song C."/>
            <person name="Wang M."/>
            <person name="Shi J."/>
            <person name="Liu G."/>
            <person name="Liu J."/>
            <person name="Zhou H."/>
            <person name="Zhou W."/>
            <person name="Yu Q."/>
            <person name="An N."/>
            <person name="Chen Y."/>
            <person name="Cai Q."/>
            <person name="Wang B."/>
            <person name="Liu B."/>
            <person name="Min J."/>
            <person name="Huang Y."/>
            <person name="Wu H."/>
            <person name="Li Z."/>
            <person name="Zhang Y."/>
            <person name="Yin Y."/>
            <person name="Song W."/>
            <person name="Jiang J."/>
            <person name="Jackson S.A."/>
            <person name="Wing R.A."/>
            <person name="Wang J."/>
            <person name="Chen M."/>
        </authorList>
    </citation>
    <scope>NUCLEOTIDE SEQUENCE [LARGE SCALE GENOMIC DNA]</scope>
    <source>
        <strain evidence="11">cv. IRGC 101232</strain>
    </source>
</reference>
<dbReference type="Pfam" id="PF01370">
    <property type="entry name" value="Epimerase"/>
    <property type="match status" value="1"/>
</dbReference>
<sequence>MDEAVKGPVVVTGASGFVGSWLVMKLLQAGYTVRATVRDPSNLGKTKPLLELPGSKERLTLWKADLSEEGSFDAAIRGCTGVFHVATPMDFESKDPENEVIKPTVDGMLSIMRACREAGTVRRVVFTSSAGTVNIEERQRPSYDHDDWSDVDFCRRVKMTGWMYFVSKSLAEKAAMDYAGEHGLDLISVIPTLVVGPFISTGMPPSHVTALALLTRKEAHYSILKQVQFVHLDDLCDAEIFLFENPEARGRYVCSSHDTTIHGLAAMLGEMFPEYDVPREFPGIADGLEPVHFSSWKLLAHGFRFRYTLEDMFEAAVRTCREKGLLPLPPAAAAGGGGGGGGTAAQRVWPARRKRYWSEGRRLARKLKRWSNEMLTIESALGSTMILWSMVGCSLLLAFALLGFLFHNA</sequence>
<reference evidence="11" key="2">
    <citation type="submission" date="2013-04" db="UniProtKB">
        <authorList>
            <consortium name="EnsemblPlants"/>
        </authorList>
    </citation>
    <scope>IDENTIFICATION</scope>
</reference>
<evidence type="ECO:0000256" key="8">
    <source>
        <dbReference type="ARBA" id="ARBA00049132"/>
    </source>
</evidence>
<dbReference type="GO" id="GO:0045552">
    <property type="term" value="F:dihydroflavanol 4-reductase activity"/>
    <property type="evidence" value="ECO:0007669"/>
    <property type="project" value="UniProtKB-EC"/>
</dbReference>
<dbReference type="EC" id="1.1.1.234" evidence="4"/>
<dbReference type="HOGENOM" id="CLU_007383_9_0_1"/>
<dbReference type="CDD" id="cd08958">
    <property type="entry name" value="FR_SDR_e"/>
    <property type="match status" value="1"/>
</dbReference>
<evidence type="ECO:0000313" key="12">
    <source>
        <dbReference type="Proteomes" id="UP000006038"/>
    </source>
</evidence>
<comment type="catalytic activity">
    <reaction evidence="7">
        <text>(2S)-flavan-4-ol + NADP(+) = (2S)-flavanone + NADPH + H(+)</text>
        <dbReference type="Rhea" id="RHEA:11228"/>
        <dbReference type="ChEBI" id="CHEBI:15378"/>
        <dbReference type="ChEBI" id="CHEBI:15605"/>
        <dbReference type="ChEBI" id="CHEBI:15606"/>
        <dbReference type="ChEBI" id="CHEBI:57783"/>
        <dbReference type="ChEBI" id="CHEBI:58349"/>
        <dbReference type="EC" id="1.1.1.234"/>
    </reaction>
</comment>
<dbReference type="EC" id="1.1.1.219" evidence="5"/>
<comment type="catalytic activity">
    <reaction evidence="8">
        <text>a (2R,3S,4S)-leucoanthocyanidin + NADP(+) = a (2R,3R)-dihydroflavonol + NADPH + H(+)</text>
        <dbReference type="Rhea" id="RHEA:54444"/>
        <dbReference type="ChEBI" id="CHEBI:15378"/>
        <dbReference type="ChEBI" id="CHEBI:57783"/>
        <dbReference type="ChEBI" id="CHEBI:58349"/>
        <dbReference type="ChEBI" id="CHEBI:138176"/>
        <dbReference type="ChEBI" id="CHEBI:138188"/>
        <dbReference type="EC" id="1.1.1.219"/>
    </reaction>
</comment>
<keyword evidence="9" id="KW-0472">Membrane</keyword>
<keyword evidence="2" id="KW-0284">Flavonoid biosynthesis</keyword>
<evidence type="ECO:0000259" key="10">
    <source>
        <dbReference type="Pfam" id="PF01370"/>
    </source>
</evidence>